<accession>A0A2K3L3S4</accession>
<keyword evidence="2" id="KW-0805">Transcription regulation</keyword>
<dbReference type="EMBL" id="ASHM01025637">
    <property type="protein sequence ID" value="PNX73174.1"/>
    <property type="molecule type" value="Genomic_DNA"/>
</dbReference>
<reference evidence="6 7" key="2">
    <citation type="journal article" date="2017" name="Front. Plant Sci.">
        <title>Gene Classification and Mining of Molecular Markers Useful in Red Clover (Trifolium pratense) Breeding.</title>
        <authorList>
            <person name="Istvanek J."/>
            <person name="Dluhosova J."/>
            <person name="Dluhos P."/>
            <person name="Patkova L."/>
            <person name="Nedelnik J."/>
            <person name="Repkova J."/>
        </authorList>
    </citation>
    <scope>NUCLEOTIDE SEQUENCE [LARGE SCALE GENOMIC DNA]</scope>
    <source>
        <strain evidence="7">cv. Tatra</strain>
        <tissue evidence="6">Young leaves</tissue>
    </source>
</reference>
<protein>
    <submittedName>
        <fullName evidence="6">Two-component response regulator ARR9</fullName>
    </submittedName>
</protein>
<dbReference type="InterPro" id="IPR011006">
    <property type="entry name" value="CheY-like_superfamily"/>
</dbReference>
<dbReference type="PROSITE" id="PS50110">
    <property type="entry name" value="RESPONSE_REGULATORY"/>
    <property type="match status" value="1"/>
</dbReference>
<evidence type="ECO:0000313" key="6">
    <source>
        <dbReference type="EMBL" id="PNX73174.1"/>
    </source>
</evidence>
<dbReference type="AlphaFoldDB" id="A0A2K3L3S4"/>
<dbReference type="InterPro" id="IPR045279">
    <property type="entry name" value="ARR-like"/>
</dbReference>
<evidence type="ECO:0000256" key="4">
    <source>
        <dbReference type="PROSITE-ProRule" id="PRU00169"/>
    </source>
</evidence>
<reference evidence="6 7" key="1">
    <citation type="journal article" date="2014" name="Am. J. Bot.">
        <title>Genome assembly and annotation for red clover (Trifolium pratense; Fabaceae).</title>
        <authorList>
            <person name="Istvanek J."/>
            <person name="Jaros M."/>
            <person name="Krenek A."/>
            <person name="Repkova J."/>
        </authorList>
    </citation>
    <scope>NUCLEOTIDE SEQUENCE [LARGE SCALE GENOMIC DNA]</scope>
    <source>
        <strain evidence="7">cv. Tatra</strain>
        <tissue evidence="6">Young leaves</tissue>
    </source>
</reference>
<name>A0A2K3L3S4_TRIPR</name>
<dbReference type="InterPro" id="IPR001789">
    <property type="entry name" value="Sig_transdc_resp-reg_receiver"/>
</dbReference>
<evidence type="ECO:0000256" key="3">
    <source>
        <dbReference type="ARBA" id="ARBA00023163"/>
    </source>
</evidence>
<organism evidence="6 7">
    <name type="scientific">Trifolium pratense</name>
    <name type="common">Red clover</name>
    <dbReference type="NCBI Taxonomy" id="57577"/>
    <lineage>
        <taxon>Eukaryota</taxon>
        <taxon>Viridiplantae</taxon>
        <taxon>Streptophyta</taxon>
        <taxon>Embryophyta</taxon>
        <taxon>Tracheophyta</taxon>
        <taxon>Spermatophyta</taxon>
        <taxon>Magnoliopsida</taxon>
        <taxon>eudicotyledons</taxon>
        <taxon>Gunneridae</taxon>
        <taxon>Pentapetalae</taxon>
        <taxon>rosids</taxon>
        <taxon>fabids</taxon>
        <taxon>Fabales</taxon>
        <taxon>Fabaceae</taxon>
        <taxon>Papilionoideae</taxon>
        <taxon>50 kb inversion clade</taxon>
        <taxon>NPAAA clade</taxon>
        <taxon>Hologalegina</taxon>
        <taxon>IRL clade</taxon>
        <taxon>Trifolieae</taxon>
        <taxon>Trifolium</taxon>
    </lineage>
</organism>
<dbReference type="PANTHER" id="PTHR43874">
    <property type="entry name" value="TWO-COMPONENT RESPONSE REGULATOR"/>
    <property type="match status" value="1"/>
</dbReference>
<evidence type="ECO:0000256" key="2">
    <source>
        <dbReference type="ARBA" id="ARBA00023015"/>
    </source>
</evidence>
<evidence type="ECO:0000259" key="5">
    <source>
        <dbReference type="PROSITE" id="PS50110"/>
    </source>
</evidence>
<dbReference type="SUPFAM" id="SSF52172">
    <property type="entry name" value="CheY-like"/>
    <property type="match status" value="1"/>
</dbReference>
<comment type="caution">
    <text evidence="4">Lacks conserved residue(s) required for the propagation of feature annotation.</text>
</comment>
<evidence type="ECO:0000256" key="1">
    <source>
        <dbReference type="ARBA" id="ARBA00023012"/>
    </source>
</evidence>
<dbReference type="Proteomes" id="UP000236291">
    <property type="component" value="Unassembled WGS sequence"/>
</dbReference>
<gene>
    <name evidence="6" type="ORF">L195_g029073</name>
</gene>
<comment type="caution">
    <text evidence="6">The sequence shown here is derived from an EMBL/GenBank/DDBJ whole genome shotgun (WGS) entry which is preliminary data.</text>
</comment>
<feature type="non-terminal residue" evidence="6">
    <location>
        <position position="60"/>
    </location>
</feature>
<evidence type="ECO:0000313" key="7">
    <source>
        <dbReference type="Proteomes" id="UP000236291"/>
    </source>
</evidence>
<sequence>MGMAKDNQFHVLAVDDSIIDRMLIERLLKTSSFQVTAVDSATKALKFLGLVEDVASEIHQ</sequence>
<dbReference type="Gene3D" id="3.40.50.2300">
    <property type="match status" value="1"/>
</dbReference>
<proteinExistence type="predicted"/>
<feature type="domain" description="Response regulatory" evidence="5">
    <location>
        <begin position="10"/>
        <end position="60"/>
    </location>
</feature>
<dbReference type="GO" id="GO:0009736">
    <property type="term" value="P:cytokinin-activated signaling pathway"/>
    <property type="evidence" value="ECO:0007669"/>
    <property type="project" value="InterPro"/>
</dbReference>
<dbReference type="GO" id="GO:0000160">
    <property type="term" value="P:phosphorelay signal transduction system"/>
    <property type="evidence" value="ECO:0007669"/>
    <property type="project" value="UniProtKB-KW"/>
</dbReference>
<keyword evidence="1" id="KW-0902">Two-component regulatory system</keyword>
<dbReference type="PANTHER" id="PTHR43874:SF106">
    <property type="entry name" value="TWO-COMPONENT RESPONSE REGULATOR ORR4"/>
    <property type="match status" value="1"/>
</dbReference>
<keyword evidence="3" id="KW-0804">Transcription</keyword>